<evidence type="ECO:0000313" key="5">
    <source>
        <dbReference type="EMBL" id="XAT62899.1"/>
    </source>
</evidence>
<dbReference type="PANTHER" id="PTHR45668">
    <property type="entry name" value="SERINE/THREONINE-PROTEIN PHOSPHATASE 5-RELATED"/>
    <property type="match status" value="1"/>
</dbReference>
<dbReference type="InterPro" id="IPR029052">
    <property type="entry name" value="Metallo-depent_PP-like"/>
</dbReference>
<evidence type="ECO:0000259" key="4">
    <source>
        <dbReference type="SMART" id="SM00156"/>
    </source>
</evidence>
<dbReference type="GeneID" id="90449316"/>
<dbReference type="Pfam" id="PF00149">
    <property type="entry name" value="Metallophos"/>
    <property type="match status" value="1"/>
</dbReference>
<dbReference type="PANTHER" id="PTHR45668:SF9">
    <property type="entry name" value="SERINE_THREONINE-PROTEIN PHOSPHATASE 7"/>
    <property type="match status" value="1"/>
</dbReference>
<organism evidence="5 6">
    <name type="scientific">Geoglobus acetivorans</name>
    <dbReference type="NCBI Taxonomy" id="565033"/>
    <lineage>
        <taxon>Archaea</taxon>
        <taxon>Methanobacteriati</taxon>
        <taxon>Methanobacteriota</taxon>
        <taxon>Archaeoglobi</taxon>
        <taxon>Archaeoglobales</taxon>
        <taxon>Archaeoglobaceae</taxon>
        <taxon>Geoglobus</taxon>
    </lineage>
</organism>
<sequence>MELIELLDEAMSIGYSRVPDIQSEMYSVIGDIHADSRALKILVREAFRPVIFLGDYADRGGEPVEVYRTILEGYIDGDFILLRGNHESGNVMPHDLPYMLEREEWGPEFYRKLQKFWKMLPCCCVINGDVFAVHGGIYTRGCRIINRGVRRSELMREDAEIELMWNDPWENNECVRNFERGIGYRFGPKATDRFLEDLGLKVVVRSHEPYKVMKVEHNGMVVTIGSTGVYGTRIARLNVCGKFRDGYELSQNFGEIF</sequence>
<dbReference type="EMBL" id="CP087714">
    <property type="protein sequence ID" value="XAT62899.1"/>
    <property type="molecule type" value="Genomic_DNA"/>
</dbReference>
<dbReference type="SUPFAM" id="SSF56300">
    <property type="entry name" value="Metallo-dependent phosphatases"/>
    <property type="match status" value="1"/>
</dbReference>
<keyword evidence="3" id="KW-0464">Manganese</keyword>
<reference evidence="5 6" key="1">
    <citation type="submission" date="2021-11" db="EMBL/GenBank/DDBJ databases">
        <title>Whole genome of Geoglobus acetivorans.</title>
        <authorList>
            <person name="Liu D."/>
        </authorList>
    </citation>
    <scope>NUCLEOTIDE SEQUENCE [LARGE SCALE GENOMIC DNA]</scope>
    <source>
        <strain evidence="5 6">SBH6</strain>
    </source>
</reference>
<protein>
    <submittedName>
        <fullName evidence="5">Serine/threonine protein phosphatase</fullName>
    </submittedName>
</protein>
<dbReference type="CDD" id="cd00144">
    <property type="entry name" value="MPP_PPP_family"/>
    <property type="match status" value="1"/>
</dbReference>
<dbReference type="InterPro" id="IPR004843">
    <property type="entry name" value="Calcineurin-like_PHP"/>
</dbReference>
<feature type="domain" description="Serine/threonine specific protein phosphatases" evidence="4">
    <location>
        <begin position="1"/>
        <end position="254"/>
    </location>
</feature>
<evidence type="ECO:0000256" key="3">
    <source>
        <dbReference type="ARBA" id="ARBA00023211"/>
    </source>
</evidence>
<dbReference type="SMART" id="SM00156">
    <property type="entry name" value="PP2Ac"/>
    <property type="match status" value="1"/>
</dbReference>
<dbReference type="RefSeq" id="WP_193807841.1">
    <property type="nucleotide sequence ID" value="NZ_CP087714.1"/>
</dbReference>
<accession>A0ABZ3H2M1</accession>
<name>A0ABZ3H2M1_GEOAI</name>
<dbReference type="PRINTS" id="PR00114">
    <property type="entry name" value="STPHPHTASE"/>
</dbReference>
<dbReference type="InterPro" id="IPR006186">
    <property type="entry name" value="Ser/Thr-sp_prot-phosphatase"/>
</dbReference>
<keyword evidence="2" id="KW-0479">Metal-binding</keyword>
<evidence type="ECO:0000256" key="1">
    <source>
        <dbReference type="ARBA" id="ARBA00001936"/>
    </source>
</evidence>
<dbReference type="InterPro" id="IPR051134">
    <property type="entry name" value="PPP_phosphatase"/>
</dbReference>
<evidence type="ECO:0000256" key="2">
    <source>
        <dbReference type="ARBA" id="ARBA00022723"/>
    </source>
</evidence>
<proteinExistence type="predicted"/>
<dbReference type="Gene3D" id="3.60.21.10">
    <property type="match status" value="1"/>
</dbReference>
<comment type="cofactor">
    <cofactor evidence="1">
        <name>Mn(2+)</name>
        <dbReference type="ChEBI" id="CHEBI:29035"/>
    </cofactor>
</comment>
<dbReference type="Proteomes" id="UP001492541">
    <property type="component" value="Chromosome"/>
</dbReference>
<keyword evidence="6" id="KW-1185">Reference proteome</keyword>
<evidence type="ECO:0000313" key="6">
    <source>
        <dbReference type="Proteomes" id="UP001492541"/>
    </source>
</evidence>
<gene>
    <name evidence="5" type="ORF">LPQ35_06475</name>
</gene>